<keyword evidence="2" id="KW-1185">Reference proteome</keyword>
<dbReference type="AlphaFoldDB" id="A0A4Y7IWL2"/>
<organism evidence="1 2">
    <name type="scientific">Papaver somniferum</name>
    <name type="common">Opium poppy</name>
    <dbReference type="NCBI Taxonomy" id="3469"/>
    <lineage>
        <taxon>Eukaryota</taxon>
        <taxon>Viridiplantae</taxon>
        <taxon>Streptophyta</taxon>
        <taxon>Embryophyta</taxon>
        <taxon>Tracheophyta</taxon>
        <taxon>Spermatophyta</taxon>
        <taxon>Magnoliopsida</taxon>
        <taxon>Ranunculales</taxon>
        <taxon>Papaveraceae</taxon>
        <taxon>Papaveroideae</taxon>
        <taxon>Papaver</taxon>
    </lineage>
</organism>
<evidence type="ECO:0000313" key="2">
    <source>
        <dbReference type="Proteomes" id="UP000316621"/>
    </source>
</evidence>
<dbReference type="Proteomes" id="UP000316621">
    <property type="component" value="Chromosome 3"/>
</dbReference>
<evidence type="ECO:0000313" key="1">
    <source>
        <dbReference type="EMBL" id="RZC53037.1"/>
    </source>
</evidence>
<name>A0A4Y7IWL2_PAPSO</name>
<sequence>MLAALEGRETLIHEIFGSLRLKVKVKSGGKIKGSDFNTSIQVCGVREKRTDNIWLAAEGPLGLSHNAKELT</sequence>
<dbReference type="Gramene" id="RZC53037">
    <property type="protein sequence ID" value="RZC53037"/>
    <property type="gene ID" value="C5167_011891"/>
</dbReference>
<dbReference type="EMBL" id="CM010717">
    <property type="protein sequence ID" value="RZC53037.1"/>
    <property type="molecule type" value="Genomic_DNA"/>
</dbReference>
<accession>A0A4Y7IWL2</accession>
<protein>
    <submittedName>
        <fullName evidence="1">Uncharacterized protein</fullName>
    </submittedName>
</protein>
<proteinExistence type="predicted"/>
<gene>
    <name evidence="1" type="ORF">C5167_011891</name>
</gene>
<reference evidence="1 2" key="1">
    <citation type="journal article" date="2018" name="Science">
        <title>The opium poppy genome and morphinan production.</title>
        <authorList>
            <person name="Guo L."/>
            <person name="Winzer T."/>
            <person name="Yang X."/>
            <person name="Li Y."/>
            <person name="Ning Z."/>
            <person name="He Z."/>
            <person name="Teodor R."/>
            <person name="Lu Y."/>
            <person name="Bowser T.A."/>
            <person name="Graham I.A."/>
            <person name="Ye K."/>
        </authorList>
    </citation>
    <scope>NUCLEOTIDE SEQUENCE [LARGE SCALE GENOMIC DNA]</scope>
    <source>
        <strain evidence="2">cv. HN1</strain>
        <tissue evidence="1">Leaves</tissue>
    </source>
</reference>